<protein>
    <submittedName>
        <fullName evidence="1">Uncharacterized protein</fullName>
    </submittedName>
</protein>
<dbReference type="AlphaFoldDB" id="A5AMR8"/>
<evidence type="ECO:0000313" key="1">
    <source>
        <dbReference type="EMBL" id="CAN69217.1"/>
    </source>
</evidence>
<proteinExistence type="predicted"/>
<organism evidence="1">
    <name type="scientific">Vitis vinifera</name>
    <name type="common">Grape</name>
    <dbReference type="NCBI Taxonomy" id="29760"/>
    <lineage>
        <taxon>Eukaryota</taxon>
        <taxon>Viridiplantae</taxon>
        <taxon>Streptophyta</taxon>
        <taxon>Embryophyta</taxon>
        <taxon>Tracheophyta</taxon>
        <taxon>Spermatophyta</taxon>
        <taxon>Magnoliopsida</taxon>
        <taxon>eudicotyledons</taxon>
        <taxon>Gunneridae</taxon>
        <taxon>Pentapetalae</taxon>
        <taxon>rosids</taxon>
        <taxon>Vitales</taxon>
        <taxon>Vitaceae</taxon>
        <taxon>Viteae</taxon>
        <taxon>Vitis</taxon>
    </lineage>
</organism>
<reference evidence="1" key="1">
    <citation type="journal article" date="2007" name="PLoS ONE">
        <title>The first genome sequence of an elite grapevine cultivar (Pinot noir Vitis vinifera L.): coping with a highly heterozygous genome.</title>
        <authorList>
            <person name="Velasco R."/>
            <person name="Zharkikh A."/>
            <person name="Troggio M."/>
            <person name="Cartwright D.A."/>
            <person name="Cestaro A."/>
            <person name="Pruss D."/>
            <person name="Pindo M."/>
            <person name="FitzGerald L.M."/>
            <person name="Vezzulli S."/>
            <person name="Reid J."/>
            <person name="Malacarne G."/>
            <person name="Iliev D."/>
            <person name="Coppola G."/>
            <person name="Wardell B."/>
            <person name="Micheletti D."/>
            <person name="Macalma T."/>
            <person name="Facci M."/>
            <person name="Mitchell J.T."/>
            <person name="Perazzolli M."/>
            <person name="Eldredge G."/>
            <person name="Gatto P."/>
            <person name="Oyzerski R."/>
            <person name="Moretto M."/>
            <person name="Gutin N."/>
            <person name="Stefanini M."/>
            <person name="Chen Y."/>
            <person name="Segala C."/>
            <person name="Davenport C."/>
            <person name="Dematte L."/>
            <person name="Mraz A."/>
            <person name="Battilana J."/>
            <person name="Stormo K."/>
            <person name="Costa F."/>
            <person name="Tao Q."/>
            <person name="Si-Ammour A."/>
            <person name="Harkins T."/>
            <person name="Lackey A."/>
            <person name="Perbost C."/>
            <person name="Taillon B."/>
            <person name="Stella A."/>
            <person name="Solovyev V."/>
            <person name="Fawcett J.A."/>
            <person name="Sterck L."/>
            <person name="Vandepoele K."/>
            <person name="Grando S.M."/>
            <person name="Toppo S."/>
            <person name="Moser C."/>
            <person name="Lanchbury J."/>
            <person name="Bogden R."/>
            <person name="Skolnick M."/>
            <person name="Sgaramella V."/>
            <person name="Bhatnagar S.K."/>
            <person name="Fontana P."/>
            <person name="Gutin A."/>
            <person name="Van de Peer Y."/>
            <person name="Salamini F."/>
            <person name="Viola R."/>
        </authorList>
    </citation>
    <scope>NUCLEOTIDE SEQUENCE</scope>
</reference>
<gene>
    <name evidence="1" type="ORF">VITISV_012013</name>
</gene>
<sequence>MARKGDPHLLKVGAEAFGLLEENFPSRYPPPQWPQQPRQFPPEEAVLNHLEAAKKYGGFVDPRKRKPVLVRKVYYYEVV</sequence>
<accession>A5AMR8</accession>
<dbReference type="EMBL" id="AM430323">
    <property type="protein sequence ID" value="CAN69217.1"/>
    <property type="molecule type" value="Genomic_DNA"/>
</dbReference>
<name>A5AMR8_VITVI</name>